<evidence type="ECO:0008006" key="4">
    <source>
        <dbReference type="Google" id="ProtNLM"/>
    </source>
</evidence>
<reference evidence="2" key="1">
    <citation type="submission" date="2017-08" db="EMBL/GenBank/DDBJ databases">
        <authorList>
            <person name="Polle J.E."/>
            <person name="Barry K."/>
            <person name="Cushman J."/>
            <person name="Schmutz J."/>
            <person name="Tran D."/>
            <person name="Hathwaick L.T."/>
            <person name="Yim W.C."/>
            <person name="Jenkins J."/>
            <person name="Mckie-Krisberg Z.M."/>
            <person name="Prochnik S."/>
            <person name="Lindquist E."/>
            <person name="Dockter R.B."/>
            <person name="Adam C."/>
            <person name="Molina H."/>
            <person name="Bunkerborg J."/>
            <person name="Jin E."/>
            <person name="Buchheim M."/>
            <person name="Magnuson J."/>
        </authorList>
    </citation>
    <scope>NUCLEOTIDE SEQUENCE</scope>
    <source>
        <strain evidence="2">CCAP 19/18</strain>
    </source>
</reference>
<comment type="caution">
    <text evidence="2">The sequence shown here is derived from an EMBL/GenBank/DDBJ whole genome shotgun (WGS) entry which is preliminary data.</text>
</comment>
<gene>
    <name evidence="2" type="ORF">DUNSADRAFT_14094</name>
</gene>
<dbReference type="EMBL" id="MU070010">
    <property type="protein sequence ID" value="KAF5830753.1"/>
    <property type="molecule type" value="Genomic_DNA"/>
</dbReference>
<organism evidence="2 3">
    <name type="scientific">Dunaliella salina</name>
    <name type="common">Green alga</name>
    <name type="synonym">Protococcus salinus</name>
    <dbReference type="NCBI Taxonomy" id="3046"/>
    <lineage>
        <taxon>Eukaryota</taxon>
        <taxon>Viridiplantae</taxon>
        <taxon>Chlorophyta</taxon>
        <taxon>core chlorophytes</taxon>
        <taxon>Chlorophyceae</taxon>
        <taxon>CS clade</taxon>
        <taxon>Chlamydomonadales</taxon>
        <taxon>Dunaliellaceae</taxon>
        <taxon>Dunaliella</taxon>
    </lineage>
</organism>
<proteinExistence type="predicted"/>
<feature type="region of interest" description="Disordered" evidence="1">
    <location>
        <begin position="72"/>
        <end position="96"/>
    </location>
</feature>
<accession>A0ABQ7G827</accession>
<evidence type="ECO:0000313" key="2">
    <source>
        <dbReference type="EMBL" id="KAF5830753.1"/>
    </source>
</evidence>
<name>A0ABQ7G827_DUNSA</name>
<keyword evidence="3" id="KW-1185">Reference proteome</keyword>
<dbReference type="Proteomes" id="UP000815325">
    <property type="component" value="Unassembled WGS sequence"/>
</dbReference>
<sequence>MEQTVHGQAVWGACRYAPAAAAPEDPAGNSKDECSPGVPLEVHAGRTCHHACHYNIICGGADSKGQQLAANDGGILGSGPSPEVVGKGKERVHHCL</sequence>
<protein>
    <recommendedName>
        <fullName evidence="4">Encoded protein</fullName>
    </recommendedName>
</protein>
<evidence type="ECO:0000256" key="1">
    <source>
        <dbReference type="SAM" id="MobiDB-lite"/>
    </source>
</evidence>
<evidence type="ECO:0000313" key="3">
    <source>
        <dbReference type="Proteomes" id="UP000815325"/>
    </source>
</evidence>